<dbReference type="SUPFAM" id="SSF81301">
    <property type="entry name" value="Nucleotidyltransferase"/>
    <property type="match status" value="1"/>
</dbReference>
<keyword evidence="14" id="KW-1185">Reference proteome</keyword>
<evidence type="ECO:0000256" key="3">
    <source>
        <dbReference type="ARBA" id="ARBA00022741"/>
    </source>
</evidence>
<keyword evidence="5 7" id="KW-0694">RNA-binding</keyword>
<keyword evidence="1 7" id="KW-0507">mRNA processing</keyword>
<evidence type="ECO:0000256" key="2">
    <source>
        <dbReference type="ARBA" id="ARBA00022679"/>
    </source>
</evidence>
<feature type="domain" description="Poly A polymerase head" evidence="10">
    <location>
        <begin position="61"/>
        <end position="194"/>
    </location>
</feature>
<dbReference type="Pfam" id="PF12627">
    <property type="entry name" value="PolyA_pol_RNAbd"/>
    <property type="match status" value="1"/>
</dbReference>
<feature type="domain" description="tRNA nucleotidyltransferase/poly(A) polymerase RNA and SrmB- binding" evidence="12">
    <location>
        <begin position="222"/>
        <end position="282"/>
    </location>
</feature>
<feature type="active site" evidence="7">
    <location>
        <position position="81"/>
    </location>
</feature>
<name>A0A1H7KBB5_9PROT</name>
<evidence type="ECO:0000256" key="6">
    <source>
        <dbReference type="ARBA" id="ARBA00023163"/>
    </source>
</evidence>
<dbReference type="SUPFAM" id="SSF81891">
    <property type="entry name" value="Poly A polymerase C-terminal region-like"/>
    <property type="match status" value="1"/>
</dbReference>
<evidence type="ECO:0000256" key="7">
    <source>
        <dbReference type="HAMAP-Rule" id="MF_00957"/>
    </source>
</evidence>
<accession>A0A1H7KBB5</accession>
<dbReference type="InterPro" id="IPR043519">
    <property type="entry name" value="NT_sf"/>
</dbReference>
<dbReference type="GO" id="GO:0043633">
    <property type="term" value="P:polyadenylation-dependent RNA catabolic process"/>
    <property type="evidence" value="ECO:0007669"/>
    <property type="project" value="InterPro"/>
</dbReference>
<evidence type="ECO:0000256" key="5">
    <source>
        <dbReference type="ARBA" id="ARBA00022884"/>
    </source>
</evidence>
<dbReference type="EMBL" id="FOBH01000003">
    <property type="protein sequence ID" value="SEK83844.1"/>
    <property type="molecule type" value="Genomic_DNA"/>
</dbReference>
<dbReference type="Gene3D" id="1.10.3090.10">
    <property type="entry name" value="cca-adding enzyme, domain 2"/>
    <property type="match status" value="1"/>
</dbReference>
<dbReference type="GO" id="GO:0006397">
    <property type="term" value="P:mRNA processing"/>
    <property type="evidence" value="ECO:0007669"/>
    <property type="project" value="UniProtKB-KW"/>
</dbReference>
<dbReference type="NCBIfam" id="TIGR01942">
    <property type="entry name" value="pcnB"/>
    <property type="match status" value="1"/>
</dbReference>
<dbReference type="InterPro" id="IPR032828">
    <property type="entry name" value="PolyA_RNA-bd"/>
</dbReference>
<dbReference type="PANTHER" id="PTHR43051">
    <property type="entry name" value="POLYNUCLEOTIDE ADENYLYLTRANSFERASE FAMILY PROTEIN"/>
    <property type="match status" value="1"/>
</dbReference>
<dbReference type="Pfam" id="PF01743">
    <property type="entry name" value="PolyA_pol"/>
    <property type="match status" value="1"/>
</dbReference>
<feature type="active site" evidence="7">
    <location>
        <position position="79"/>
    </location>
</feature>
<feature type="compositionally biased region" description="Basic residues" evidence="9">
    <location>
        <begin position="440"/>
        <end position="451"/>
    </location>
</feature>
<keyword evidence="6 7" id="KW-0804">Transcription</keyword>
<sequence>MIRKLLRRVFNRNTPASTSAGQSPSSGLRIIPREQHGISRDHINACALKVTAALQEAGHSAFIVGGAARDLILGLEPKDFDVATNATPEDVRAIFRRSRIIGRRFRLVHVMCGAETVEVSTFRGGASGNGGDDVAPDTHIDEHGRLLHDNVFGTQEEDARRRDFTVNALFFDPIHEEIWDYLNGYEDITARRLRIIGDPVRRYREDPIRMLRAVRLAAKLEMQLDPDTAAPIGDLAPLLRNVPPSRLFDEMLKLLLSGHALTCVAELRKRGLHHGLLPMLDVILEQPLGERFITLALKNTDERVRLEKPVSPGFLFAALLWHEVLAAWNIRQAAGEKPIPALYQVMDDVLAVQNKNLAIPRRYDAIMKEIWAMQPRFVGRSGRKPFRLLEHPRFRAAYDFMLLRCESGEVDMELGKWWESFQRASSSEREAMLIKDELTKKRRRSRGRRKSPPIDTADTTRSAADLPE</sequence>
<dbReference type="InterPro" id="IPR052191">
    <property type="entry name" value="tRNA_ntf/polyA_polymerase_I"/>
</dbReference>
<evidence type="ECO:0000259" key="10">
    <source>
        <dbReference type="Pfam" id="PF01743"/>
    </source>
</evidence>
<dbReference type="GO" id="GO:0003723">
    <property type="term" value="F:RNA binding"/>
    <property type="evidence" value="ECO:0007669"/>
    <property type="project" value="UniProtKB-UniRule"/>
</dbReference>
<keyword evidence="3 7" id="KW-0547">Nucleotide-binding</keyword>
<comment type="similarity">
    <text evidence="7 8">Belongs to the tRNA nucleotidyltransferase/poly(A) polymerase family.</text>
</comment>
<feature type="domain" description="Polymerase A arginine-rich C-terminal" evidence="11">
    <location>
        <begin position="335"/>
        <end position="450"/>
    </location>
</feature>
<feature type="active site" evidence="7">
    <location>
        <position position="163"/>
    </location>
</feature>
<comment type="catalytic activity">
    <reaction evidence="7">
        <text>RNA(n) + ATP = RNA(n)-3'-adenine ribonucleotide + diphosphate</text>
        <dbReference type="Rhea" id="RHEA:11332"/>
        <dbReference type="Rhea" id="RHEA-COMP:14527"/>
        <dbReference type="Rhea" id="RHEA-COMP:17347"/>
        <dbReference type="ChEBI" id="CHEBI:30616"/>
        <dbReference type="ChEBI" id="CHEBI:33019"/>
        <dbReference type="ChEBI" id="CHEBI:140395"/>
        <dbReference type="ChEBI" id="CHEBI:173115"/>
        <dbReference type="EC" id="2.7.7.19"/>
    </reaction>
</comment>
<dbReference type="Pfam" id="PF12626">
    <property type="entry name" value="PolyA_pol_arg_C"/>
    <property type="match status" value="1"/>
</dbReference>
<dbReference type="CDD" id="cd05398">
    <property type="entry name" value="NT_ClassII-CCAase"/>
    <property type="match status" value="1"/>
</dbReference>
<dbReference type="Gene3D" id="3.30.460.10">
    <property type="entry name" value="Beta Polymerase, domain 2"/>
    <property type="match status" value="1"/>
</dbReference>
<evidence type="ECO:0000259" key="12">
    <source>
        <dbReference type="Pfam" id="PF12627"/>
    </source>
</evidence>
<evidence type="ECO:0000313" key="14">
    <source>
        <dbReference type="Proteomes" id="UP000198620"/>
    </source>
</evidence>
<dbReference type="GO" id="GO:0005524">
    <property type="term" value="F:ATP binding"/>
    <property type="evidence" value="ECO:0007669"/>
    <property type="project" value="UniProtKB-UniRule"/>
</dbReference>
<dbReference type="InterPro" id="IPR010206">
    <property type="entry name" value="PolA_pol_I"/>
</dbReference>
<gene>
    <name evidence="7" type="primary">pcnB</name>
    <name evidence="13" type="ORF">SAMN05216387_103163</name>
</gene>
<feature type="region of interest" description="Disordered" evidence="9">
    <location>
        <begin position="432"/>
        <end position="468"/>
    </location>
</feature>
<keyword evidence="4 7" id="KW-0067">ATP-binding</keyword>
<evidence type="ECO:0000256" key="9">
    <source>
        <dbReference type="SAM" id="MobiDB-lite"/>
    </source>
</evidence>
<dbReference type="GO" id="GO:1990817">
    <property type="term" value="F:poly(A) RNA polymerase activity"/>
    <property type="evidence" value="ECO:0007669"/>
    <property type="project" value="UniProtKB-UniRule"/>
</dbReference>
<proteinExistence type="inferred from homology"/>
<dbReference type="OrthoDB" id="9805698at2"/>
<evidence type="ECO:0000313" key="13">
    <source>
        <dbReference type="EMBL" id="SEK83844.1"/>
    </source>
</evidence>
<dbReference type="RefSeq" id="WP_090828028.1">
    <property type="nucleotide sequence ID" value="NZ_FOBH01000003.1"/>
</dbReference>
<dbReference type="AlphaFoldDB" id="A0A1H7KBB5"/>
<dbReference type="InterPro" id="IPR025866">
    <property type="entry name" value="PolyA_pol_arg_C_dom"/>
</dbReference>
<reference evidence="13 14" key="1">
    <citation type="submission" date="2016-10" db="EMBL/GenBank/DDBJ databases">
        <authorList>
            <person name="de Groot N.N."/>
        </authorList>
    </citation>
    <scope>NUCLEOTIDE SEQUENCE [LARGE SCALE GENOMIC DNA]</scope>
    <source>
        <strain evidence="13 14">Nv1</strain>
    </source>
</reference>
<comment type="function">
    <text evidence="7">Adds poly(A) tail to the 3' end of many RNAs, which usually targets these RNAs for decay. Plays a significant role in the global control of gene expression, through influencing the rate of transcript degradation, and in the general RNA quality control.</text>
</comment>
<dbReference type="STRING" id="1233.SAMN05216387_103163"/>
<dbReference type="Proteomes" id="UP000198620">
    <property type="component" value="Unassembled WGS sequence"/>
</dbReference>
<dbReference type="InterPro" id="IPR002646">
    <property type="entry name" value="PolA_pol_head_dom"/>
</dbReference>
<protein>
    <recommendedName>
        <fullName evidence="7">Poly(A) polymerase I</fullName>
        <shortName evidence="7">PAP I</shortName>
        <ecNumber evidence="7">2.7.7.19</ecNumber>
    </recommendedName>
</protein>
<keyword evidence="2 7" id="KW-0808">Transferase</keyword>
<evidence type="ECO:0000259" key="11">
    <source>
        <dbReference type="Pfam" id="PF12626"/>
    </source>
</evidence>
<evidence type="ECO:0000256" key="1">
    <source>
        <dbReference type="ARBA" id="ARBA00022664"/>
    </source>
</evidence>
<dbReference type="EC" id="2.7.7.19" evidence="7"/>
<dbReference type="PANTHER" id="PTHR43051:SF1">
    <property type="entry name" value="POLYNUCLEOTIDE ADENYLYLTRANSFERASE FAMILY PROTEIN"/>
    <property type="match status" value="1"/>
</dbReference>
<organism evidence="13 14">
    <name type="scientific">Nitrosovibrio tenuis</name>
    <dbReference type="NCBI Taxonomy" id="1233"/>
    <lineage>
        <taxon>Bacteria</taxon>
        <taxon>Pseudomonadati</taxon>
        <taxon>Pseudomonadota</taxon>
        <taxon>Betaproteobacteria</taxon>
        <taxon>Nitrosomonadales</taxon>
        <taxon>Nitrosomonadaceae</taxon>
        <taxon>Nitrosovibrio</taxon>
    </lineage>
</organism>
<evidence type="ECO:0000256" key="4">
    <source>
        <dbReference type="ARBA" id="ARBA00022840"/>
    </source>
</evidence>
<dbReference type="HAMAP" id="MF_00957">
    <property type="entry name" value="PolyA_pol"/>
    <property type="match status" value="1"/>
</dbReference>
<evidence type="ECO:0000256" key="8">
    <source>
        <dbReference type="RuleBase" id="RU003953"/>
    </source>
</evidence>